<reference evidence="7" key="1">
    <citation type="journal article" date="2015" name="Nature">
        <title>Complex archaea that bridge the gap between prokaryotes and eukaryotes.</title>
        <authorList>
            <person name="Spang A."/>
            <person name="Saw J.H."/>
            <person name="Jorgensen S.L."/>
            <person name="Zaremba-Niedzwiedzka K."/>
            <person name="Martijn J."/>
            <person name="Lind A.E."/>
            <person name="van Eijk R."/>
            <person name="Schleper C."/>
            <person name="Guy L."/>
            <person name="Ettema T.J."/>
        </authorList>
    </citation>
    <scope>NUCLEOTIDE SEQUENCE</scope>
</reference>
<evidence type="ECO:0000256" key="3">
    <source>
        <dbReference type="ARBA" id="ARBA00022723"/>
    </source>
</evidence>
<dbReference type="EMBL" id="LAZR01026585">
    <property type="protein sequence ID" value="KKL68258.1"/>
    <property type="molecule type" value="Genomic_DNA"/>
</dbReference>
<keyword evidence="4" id="KW-0249">Electron transport</keyword>
<dbReference type="AlphaFoldDB" id="A0A0F9E2M1"/>
<accession>A0A0F9E2M1</accession>
<feature type="non-terminal residue" evidence="7">
    <location>
        <position position="1"/>
    </location>
</feature>
<keyword evidence="3" id="KW-0479">Metal-binding</keyword>
<proteinExistence type="predicted"/>
<dbReference type="InterPro" id="IPR019020">
    <property type="entry name" value="Cyt-c552/DMSO_Rdtase_haem-bd"/>
</dbReference>
<dbReference type="GO" id="GO:0046872">
    <property type="term" value="F:metal ion binding"/>
    <property type="evidence" value="ECO:0007669"/>
    <property type="project" value="UniProtKB-KW"/>
</dbReference>
<keyword evidence="2" id="KW-0349">Heme</keyword>
<evidence type="ECO:0000313" key="7">
    <source>
        <dbReference type="EMBL" id="KKL68258.1"/>
    </source>
</evidence>
<comment type="caution">
    <text evidence="7">The sequence shown here is derived from an EMBL/GenBank/DDBJ whole genome shotgun (WGS) entry which is preliminary data.</text>
</comment>
<evidence type="ECO:0000256" key="4">
    <source>
        <dbReference type="ARBA" id="ARBA00022982"/>
    </source>
</evidence>
<gene>
    <name evidence="7" type="ORF">LCGC14_2126760</name>
</gene>
<evidence type="ECO:0000256" key="5">
    <source>
        <dbReference type="ARBA" id="ARBA00023004"/>
    </source>
</evidence>
<evidence type="ECO:0000256" key="2">
    <source>
        <dbReference type="ARBA" id="ARBA00022617"/>
    </source>
</evidence>
<organism evidence="7">
    <name type="scientific">marine sediment metagenome</name>
    <dbReference type="NCBI Taxonomy" id="412755"/>
    <lineage>
        <taxon>unclassified sequences</taxon>
        <taxon>metagenomes</taxon>
        <taxon>ecological metagenomes</taxon>
    </lineage>
</organism>
<evidence type="ECO:0000259" key="6">
    <source>
        <dbReference type="Pfam" id="PF09459"/>
    </source>
</evidence>
<keyword evidence="1" id="KW-0813">Transport</keyword>
<keyword evidence="5" id="KW-0408">Iron</keyword>
<evidence type="ECO:0000256" key="1">
    <source>
        <dbReference type="ARBA" id="ARBA00022448"/>
    </source>
</evidence>
<dbReference type="Pfam" id="PF09459">
    <property type="entry name" value="EB_dh"/>
    <property type="match status" value="1"/>
</dbReference>
<sequence length="183" mass="19944">PAPIGSQPSEYVVNAWMERPYGLTGQLRVAAAHNGEALFFRLSWQDETKDDKVPDTDRFADAAAVLFPVRGDAPLQTMGSGEQPVNAWYWRPDLEEPLSVTATGLGTTVRDTNSLLAAAATYGNGGWQVVISYRFPAHVDEGLTALRPGRTTKAAFAVWQGSNQERAGIKGATLEWQPLEIEE</sequence>
<dbReference type="Gene3D" id="2.60.40.1190">
    <property type="match status" value="1"/>
</dbReference>
<feature type="domain" description="Cytochrome c-552/DMSO reductase-like haem-binding" evidence="6">
    <location>
        <begin position="21"/>
        <end position="104"/>
    </location>
</feature>
<dbReference type="GO" id="GO:0020037">
    <property type="term" value="F:heme binding"/>
    <property type="evidence" value="ECO:0007669"/>
    <property type="project" value="InterPro"/>
</dbReference>
<protein>
    <recommendedName>
        <fullName evidence="6">Cytochrome c-552/DMSO reductase-like haem-binding domain-containing protein</fullName>
    </recommendedName>
</protein>
<name>A0A0F9E2M1_9ZZZZ</name>